<evidence type="ECO:0008006" key="3">
    <source>
        <dbReference type="Google" id="ProtNLM"/>
    </source>
</evidence>
<accession>A0ABR9GFC0</accession>
<protein>
    <recommendedName>
        <fullName evidence="3">Addiction module component</fullName>
    </recommendedName>
</protein>
<gene>
    <name evidence="1" type="ORF">IGX34_20400</name>
</gene>
<comment type="caution">
    <text evidence="1">The sequence shown here is derived from an EMBL/GenBank/DDBJ whole genome shotgun (WGS) entry which is preliminary data.</text>
</comment>
<reference evidence="1 2" key="1">
    <citation type="submission" date="2020-09" db="EMBL/GenBank/DDBJ databases">
        <title>Dyella sp. 7MK23 isolated from forest soil.</title>
        <authorList>
            <person name="Fu J."/>
        </authorList>
    </citation>
    <scope>NUCLEOTIDE SEQUENCE [LARGE SCALE GENOMIC DNA]</scope>
    <source>
        <strain evidence="1 2">7MK23</strain>
    </source>
</reference>
<keyword evidence="2" id="KW-1185">Reference proteome</keyword>
<evidence type="ECO:0000313" key="1">
    <source>
        <dbReference type="EMBL" id="MBE1162752.1"/>
    </source>
</evidence>
<dbReference type="EMBL" id="JACZZA010000016">
    <property type="protein sequence ID" value="MBE1162752.1"/>
    <property type="molecule type" value="Genomic_DNA"/>
</dbReference>
<dbReference type="RefSeq" id="WP_192557593.1">
    <property type="nucleotide sequence ID" value="NZ_JACZZA010000016.1"/>
</dbReference>
<evidence type="ECO:0000313" key="2">
    <source>
        <dbReference type="Proteomes" id="UP000651010"/>
    </source>
</evidence>
<sequence length="75" mass="8591">MPRTLDPLIESFLPELHATRWMQKALEIQARIRAEEAQPHPDADNLASLRAELQAWSAHRFTVEGTRKTLIDDAD</sequence>
<organism evidence="1 2">
    <name type="scientific">Dyella acidiphila</name>
    <dbReference type="NCBI Taxonomy" id="2775866"/>
    <lineage>
        <taxon>Bacteria</taxon>
        <taxon>Pseudomonadati</taxon>
        <taxon>Pseudomonadota</taxon>
        <taxon>Gammaproteobacteria</taxon>
        <taxon>Lysobacterales</taxon>
        <taxon>Rhodanobacteraceae</taxon>
        <taxon>Dyella</taxon>
    </lineage>
</organism>
<name>A0ABR9GFC0_9GAMM</name>
<dbReference type="Proteomes" id="UP000651010">
    <property type="component" value="Unassembled WGS sequence"/>
</dbReference>
<proteinExistence type="predicted"/>